<dbReference type="PIRSF" id="PIRSF025560">
    <property type="entry name" value="UCP025560"/>
    <property type="match status" value="1"/>
</dbReference>
<dbReference type="AlphaFoldDB" id="A0A330L338"/>
<reference evidence="2" key="1">
    <citation type="submission" date="2018-04" db="EMBL/GenBank/DDBJ databases">
        <authorList>
            <person name="Lucker S."/>
            <person name="Sakoula D."/>
        </authorList>
    </citation>
    <scope>NUCLEOTIDE SEQUENCE [LARGE SCALE GENOMIC DNA]</scope>
</reference>
<dbReference type="FunCoup" id="A0A330L338">
    <property type="interactions" value="1"/>
</dbReference>
<dbReference type="RefSeq" id="WP_219999364.1">
    <property type="nucleotide sequence ID" value="NZ_OUNR01000001.1"/>
</dbReference>
<evidence type="ECO:0000313" key="1">
    <source>
        <dbReference type="EMBL" id="SPP63272.1"/>
    </source>
</evidence>
<name>A0A330L338_9BACT</name>
<accession>A0A330L338</accession>
<dbReference type="InParanoid" id="A0A330L338"/>
<evidence type="ECO:0000313" key="2">
    <source>
        <dbReference type="Proteomes" id="UP000248168"/>
    </source>
</evidence>
<proteinExistence type="predicted"/>
<dbReference type="EMBL" id="OUNR01000001">
    <property type="protein sequence ID" value="SPP63272.1"/>
    <property type="molecule type" value="Genomic_DNA"/>
</dbReference>
<dbReference type="Pfam" id="PF07027">
    <property type="entry name" value="DUF1318"/>
    <property type="match status" value="1"/>
</dbReference>
<keyword evidence="2" id="KW-1185">Reference proteome</keyword>
<protein>
    <recommendedName>
        <fullName evidence="3">DUF1318 domain-containing protein</fullName>
    </recommendedName>
</protein>
<sequence length="111" mass="11647">MARIHMTVGAVLVALCLGTGFAAWALSLDEAKAKGQVGERTSGYLGVVTGGRAEVQALVNDVNQKRKQAYEEIATRNGTSLNSVEHLAGEKAIQNTTPGNIIEGPGGWVKK</sequence>
<dbReference type="InterPro" id="IPR008309">
    <property type="entry name" value="YdbL"/>
</dbReference>
<gene>
    <name evidence="1" type="ORF">NITLEN_10358</name>
</gene>
<dbReference type="Proteomes" id="UP000248168">
    <property type="component" value="Unassembled WGS sequence"/>
</dbReference>
<evidence type="ECO:0008006" key="3">
    <source>
        <dbReference type="Google" id="ProtNLM"/>
    </source>
</evidence>
<organism evidence="1 2">
    <name type="scientific">Nitrospira lenta</name>
    <dbReference type="NCBI Taxonomy" id="1436998"/>
    <lineage>
        <taxon>Bacteria</taxon>
        <taxon>Pseudomonadati</taxon>
        <taxon>Nitrospirota</taxon>
        <taxon>Nitrospiria</taxon>
        <taxon>Nitrospirales</taxon>
        <taxon>Nitrospiraceae</taxon>
        <taxon>Nitrospira</taxon>
    </lineage>
</organism>